<feature type="coiled-coil region" evidence="1">
    <location>
        <begin position="297"/>
        <end position="383"/>
    </location>
</feature>
<proteinExistence type="predicted"/>
<evidence type="ECO:0000256" key="3">
    <source>
        <dbReference type="SAM" id="SignalP"/>
    </source>
</evidence>
<evidence type="ECO:0000313" key="5">
    <source>
        <dbReference type="Proteomes" id="UP000799777"/>
    </source>
</evidence>
<feature type="region of interest" description="Disordered" evidence="2">
    <location>
        <begin position="187"/>
        <end position="208"/>
    </location>
</feature>
<feature type="compositionally biased region" description="Polar residues" evidence="2">
    <location>
        <begin position="195"/>
        <end position="207"/>
    </location>
</feature>
<feature type="compositionally biased region" description="Pro residues" evidence="2">
    <location>
        <begin position="848"/>
        <end position="858"/>
    </location>
</feature>
<feature type="signal peptide" evidence="3">
    <location>
        <begin position="1"/>
        <end position="22"/>
    </location>
</feature>
<evidence type="ECO:0000256" key="2">
    <source>
        <dbReference type="SAM" id="MobiDB-lite"/>
    </source>
</evidence>
<feature type="region of interest" description="Disordered" evidence="2">
    <location>
        <begin position="635"/>
        <end position="667"/>
    </location>
</feature>
<feature type="compositionally biased region" description="Low complexity" evidence="2">
    <location>
        <begin position="524"/>
        <end position="534"/>
    </location>
</feature>
<reference evidence="4" key="1">
    <citation type="journal article" date="2020" name="Stud. Mycol.">
        <title>101 Dothideomycetes genomes: a test case for predicting lifestyles and emergence of pathogens.</title>
        <authorList>
            <person name="Haridas S."/>
            <person name="Albert R."/>
            <person name="Binder M."/>
            <person name="Bloem J."/>
            <person name="Labutti K."/>
            <person name="Salamov A."/>
            <person name="Andreopoulos B."/>
            <person name="Baker S."/>
            <person name="Barry K."/>
            <person name="Bills G."/>
            <person name="Bluhm B."/>
            <person name="Cannon C."/>
            <person name="Castanera R."/>
            <person name="Culley D."/>
            <person name="Daum C."/>
            <person name="Ezra D."/>
            <person name="Gonzalez J."/>
            <person name="Henrissat B."/>
            <person name="Kuo A."/>
            <person name="Liang C."/>
            <person name="Lipzen A."/>
            <person name="Lutzoni F."/>
            <person name="Magnuson J."/>
            <person name="Mondo S."/>
            <person name="Nolan M."/>
            <person name="Ohm R."/>
            <person name="Pangilinan J."/>
            <person name="Park H.-J."/>
            <person name="Ramirez L."/>
            <person name="Alfaro M."/>
            <person name="Sun H."/>
            <person name="Tritt A."/>
            <person name="Yoshinaga Y."/>
            <person name="Zwiers L.-H."/>
            <person name="Turgeon B."/>
            <person name="Goodwin S."/>
            <person name="Spatafora J."/>
            <person name="Crous P."/>
            <person name="Grigoriev I."/>
        </authorList>
    </citation>
    <scope>NUCLEOTIDE SEQUENCE</scope>
    <source>
        <strain evidence="4">CBS 110217</strain>
    </source>
</reference>
<feature type="region of interest" description="Disordered" evidence="2">
    <location>
        <begin position="507"/>
        <end position="537"/>
    </location>
</feature>
<keyword evidence="3" id="KW-0732">Signal</keyword>
<feature type="coiled-coil region" evidence="1">
    <location>
        <begin position="415"/>
        <end position="456"/>
    </location>
</feature>
<keyword evidence="5" id="KW-1185">Reference proteome</keyword>
<dbReference type="EMBL" id="ML978198">
    <property type="protein sequence ID" value="KAF2029661.1"/>
    <property type="molecule type" value="Genomic_DNA"/>
</dbReference>
<dbReference type="Proteomes" id="UP000799777">
    <property type="component" value="Unassembled WGS sequence"/>
</dbReference>
<protein>
    <submittedName>
        <fullName evidence="4">Uncharacterized protein</fullName>
    </submittedName>
</protein>
<name>A0A9P4HAN8_9PLEO</name>
<feature type="compositionally biased region" description="Low complexity" evidence="2">
    <location>
        <begin position="636"/>
        <end position="647"/>
    </location>
</feature>
<evidence type="ECO:0000256" key="1">
    <source>
        <dbReference type="SAM" id="Coils"/>
    </source>
</evidence>
<organism evidence="4 5">
    <name type="scientific">Setomelanomma holmii</name>
    <dbReference type="NCBI Taxonomy" id="210430"/>
    <lineage>
        <taxon>Eukaryota</taxon>
        <taxon>Fungi</taxon>
        <taxon>Dikarya</taxon>
        <taxon>Ascomycota</taxon>
        <taxon>Pezizomycotina</taxon>
        <taxon>Dothideomycetes</taxon>
        <taxon>Pleosporomycetidae</taxon>
        <taxon>Pleosporales</taxon>
        <taxon>Pleosporineae</taxon>
        <taxon>Phaeosphaeriaceae</taxon>
        <taxon>Setomelanomma</taxon>
    </lineage>
</organism>
<feature type="region of interest" description="Disordered" evidence="2">
    <location>
        <begin position="804"/>
        <end position="888"/>
    </location>
</feature>
<feature type="compositionally biased region" description="Basic and acidic residues" evidence="2">
    <location>
        <begin position="655"/>
        <end position="667"/>
    </location>
</feature>
<feature type="chain" id="PRO_5040336849" evidence="3">
    <location>
        <begin position="23"/>
        <end position="888"/>
    </location>
</feature>
<dbReference type="AlphaFoldDB" id="A0A9P4HAN8"/>
<keyword evidence="1" id="KW-0175">Coiled coil</keyword>
<sequence>MLSTNQLIALIALLLLMFLYLANNTRKSRAAEARHDTERFDDADERFAEIDQNFQLLEHVPTKIGERFRTRRTIPGRLHLRSHLRPQRLKTAIWPRRSPNLERKLDTLIAAPPATPAQDPEQATKLVAVENKIEQLLKLMMASSPPPARRLIMSALSARDSKPLQPPVPQVGLSTCLVSVKTTPQSCSPPMLSHSPIQTQDTPSFSTPAPKLAKSNIVEILTQSPGALVWTPTSTDLATLAESPTYQKLGSGSTSYCDTLPKMSTDATLPLKKNIEASARKIKDEKSQVREVPKYAEDTLTTANDKLEATHKKLKEANQRAEAAEQRKVRAEDDSEKIAGEKLKLAGEAFSIGNELRTTKTKVENLEKENRQVQKYLDQANARLQTSLGEVTKLKSDGKVLRNSLAQKDIEIDDLTKLKSDRKVLQDSLKQKNDQIEDLKMQNTTLEIEKSNAEENMRWSTKEALTAQNQAQEMATGLQIYGAAFQRMVEAGLLVDQYFAAPEEMPVDDAQTNVPGPEQEKTAAEPPASEAPGPDVNDVNVDIPAFTPTSITVTPPVVEQKGSAEVASPGQAGLKGAPNLKGPSWDDLVAVEGVSWDPTFATEQSKAPGVIEILDASPNVKVALKESTGMGASKYASTTPTIAPTSSREQSTISEHGKDEAKFPEKQNRSKELLDKIVDAKVDKTNSTLQKFCNVCKKAVEIESWNSHNRDFHVQCVRKSIHNSLLASPIVRNCRYCDEFVDAPLVTYRTGTTHKDGTISKVDHQIHNFNAHNAHCGISVKNKDEVHLKHEKHCAERATAKGSLNSFDSETGKRIEAPPAEAMSSARPQRRRDQGTPACDNQARPPRHSPNPQRPPQRNPQAARNNGYVRPDTAPRRIGDLPSFTGKV</sequence>
<accession>A0A9P4HAN8</accession>
<gene>
    <name evidence="4" type="ORF">EK21DRAFT_89599</name>
</gene>
<comment type="caution">
    <text evidence="4">The sequence shown here is derived from an EMBL/GenBank/DDBJ whole genome shotgun (WGS) entry which is preliminary data.</text>
</comment>
<evidence type="ECO:0000313" key="4">
    <source>
        <dbReference type="EMBL" id="KAF2029661.1"/>
    </source>
</evidence>